<dbReference type="STRING" id="1121393.SAMN02745216_03752"/>
<keyword evidence="1" id="KW-0175">Coiled coil</keyword>
<name>A0A1M6TTS7_9BACT</name>
<accession>A0A1M6TTS7</accession>
<proteinExistence type="predicted"/>
<dbReference type="OrthoDB" id="5296173at2"/>
<feature type="coiled-coil region" evidence="1">
    <location>
        <begin position="40"/>
        <end position="84"/>
    </location>
</feature>
<protein>
    <submittedName>
        <fullName evidence="3">Type IV pilus assembly protein PilN</fullName>
    </submittedName>
</protein>
<dbReference type="InterPro" id="IPR052534">
    <property type="entry name" value="Extracell_DNA_Util/SecSys_Comp"/>
</dbReference>
<evidence type="ECO:0000313" key="3">
    <source>
        <dbReference type="EMBL" id="SHK60357.1"/>
    </source>
</evidence>
<organism evidence="3 4">
    <name type="scientific">Desulfatibacillum alkenivorans DSM 16219</name>
    <dbReference type="NCBI Taxonomy" id="1121393"/>
    <lineage>
        <taxon>Bacteria</taxon>
        <taxon>Pseudomonadati</taxon>
        <taxon>Thermodesulfobacteriota</taxon>
        <taxon>Desulfobacteria</taxon>
        <taxon>Desulfobacterales</taxon>
        <taxon>Desulfatibacillaceae</taxon>
        <taxon>Desulfatibacillum</taxon>
    </lineage>
</organism>
<sequence>MIRVNLLPFRAARKSENVKRQVIVFFAAIALFIVGCAFYAVFLMGQVADLESELAQAEADLVKYKKQAAEVDAILAEIAMLEQREATIEGLRQSRFDAVKLLDHLTQLISPPSSGVLSARDQRVWLVALKSKTAEGKQDLDIEGVAVDAKDVAAFMDRLENFTEAPSGPSLAMAGDEAEPEIPYFSDVSLRRLAASDDSALLNFKQFNIHCQRIKPGAGDEDAAKKAPNKKK</sequence>
<gene>
    <name evidence="3" type="ORF">SAMN02745216_03752</name>
</gene>
<keyword evidence="4" id="KW-1185">Reference proteome</keyword>
<evidence type="ECO:0000256" key="2">
    <source>
        <dbReference type="SAM" id="Phobius"/>
    </source>
</evidence>
<dbReference type="Proteomes" id="UP000183994">
    <property type="component" value="Unassembled WGS sequence"/>
</dbReference>
<dbReference type="AlphaFoldDB" id="A0A1M6TTS7"/>
<dbReference type="RefSeq" id="WP_073477787.1">
    <property type="nucleotide sequence ID" value="NZ_FQZU01000028.1"/>
</dbReference>
<evidence type="ECO:0000313" key="4">
    <source>
        <dbReference type="Proteomes" id="UP000183994"/>
    </source>
</evidence>
<dbReference type="EMBL" id="FQZU01000028">
    <property type="protein sequence ID" value="SHK60357.1"/>
    <property type="molecule type" value="Genomic_DNA"/>
</dbReference>
<keyword evidence="2" id="KW-0812">Transmembrane</keyword>
<reference evidence="4" key="1">
    <citation type="submission" date="2016-11" db="EMBL/GenBank/DDBJ databases">
        <authorList>
            <person name="Varghese N."/>
            <person name="Submissions S."/>
        </authorList>
    </citation>
    <scope>NUCLEOTIDE SEQUENCE [LARGE SCALE GENOMIC DNA]</scope>
    <source>
        <strain evidence="4">DSM 16219</strain>
    </source>
</reference>
<keyword evidence="2" id="KW-0472">Membrane</keyword>
<dbReference type="PANTHER" id="PTHR40278">
    <property type="entry name" value="DNA UTILIZATION PROTEIN HOFN"/>
    <property type="match status" value="1"/>
</dbReference>
<evidence type="ECO:0000256" key="1">
    <source>
        <dbReference type="SAM" id="Coils"/>
    </source>
</evidence>
<dbReference type="PANTHER" id="PTHR40278:SF1">
    <property type="entry name" value="DNA UTILIZATION PROTEIN HOFN"/>
    <property type="match status" value="1"/>
</dbReference>
<keyword evidence="2" id="KW-1133">Transmembrane helix</keyword>
<feature type="transmembrane region" description="Helical" evidence="2">
    <location>
        <begin position="21"/>
        <end position="42"/>
    </location>
</feature>